<dbReference type="PATRIC" id="fig|317.175.peg.1019"/>
<dbReference type="SUPFAM" id="SSF88723">
    <property type="entry name" value="PIN domain-like"/>
    <property type="match status" value="1"/>
</dbReference>
<dbReference type="PANTHER" id="PTHR39664:SF2">
    <property type="entry name" value="NUCLEIC ACID-BINDING PROTEIN, CONTAINING PIN DOMAIN-RELATED"/>
    <property type="match status" value="1"/>
</dbReference>
<evidence type="ECO:0000313" key="2">
    <source>
        <dbReference type="EMBL" id="KFE57187.1"/>
    </source>
</evidence>
<dbReference type="Pfam" id="PF01850">
    <property type="entry name" value="PIN"/>
    <property type="match status" value="1"/>
</dbReference>
<proteinExistence type="predicted"/>
<dbReference type="InterPro" id="IPR002716">
    <property type="entry name" value="PIN_dom"/>
</dbReference>
<dbReference type="PANTHER" id="PTHR39664">
    <property type="match status" value="1"/>
</dbReference>
<sequence length="131" mass="14348">MIGLDTNVLVRYVAQDDPKQSAIASELIESLTASSPGFIALVSVVELVWVLQSSYQSSKPEIIVVLETLLRTRELILENAETVWQALRRFSESNADFADCLIERSANAAGCDHTVTFDSKASKTAGMQRLS</sequence>
<dbReference type="EMBL" id="JPQU01000020">
    <property type="protein sequence ID" value="KFE57187.1"/>
    <property type="molecule type" value="Genomic_DNA"/>
</dbReference>
<dbReference type="OrthoDB" id="32974at2"/>
<protein>
    <submittedName>
        <fullName evidence="2">Twitching motility protein PilT</fullName>
    </submittedName>
</protein>
<organism evidence="2 3">
    <name type="scientific">Pseudomonas syringae</name>
    <dbReference type="NCBI Taxonomy" id="317"/>
    <lineage>
        <taxon>Bacteria</taxon>
        <taxon>Pseudomonadati</taxon>
        <taxon>Pseudomonadota</taxon>
        <taxon>Gammaproteobacteria</taxon>
        <taxon>Pseudomonadales</taxon>
        <taxon>Pseudomonadaceae</taxon>
        <taxon>Pseudomonas</taxon>
    </lineage>
</organism>
<accession>A0A085VP24</accession>
<evidence type="ECO:0000313" key="3">
    <source>
        <dbReference type="Proteomes" id="UP000028631"/>
    </source>
</evidence>
<name>A0A085VP24_PSESX</name>
<dbReference type="AlphaFoldDB" id="A0A085VP24"/>
<gene>
    <name evidence="2" type="ORF">IV01_04840</name>
</gene>
<reference evidence="2 3" key="1">
    <citation type="submission" date="2014-07" db="EMBL/GenBank/DDBJ databases">
        <title>Draft Genome Sequences of Environmental Pseudomonas syringae strains.</title>
        <authorList>
            <person name="Baltrus D.A."/>
            <person name="Berge O."/>
            <person name="Morris C."/>
        </authorList>
    </citation>
    <scope>NUCLEOTIDE SEQUENCE [LARGE SCALE GENOMIC DNA]</scope>
    <source>
        <strain evidence="2 3">GAW0119</strain>
    </source>
</reference>
<dbReference type="InterPro" id="IPR029060">
    <property type="entry name" value="PIN-like_dom_sf"/>
</dbReference>
<feature type="domain" description="PIN" evidence="1">
    <location>
        <begin position="4"/>
        <end position="125"/>
    </location>
</feature>
<dbReference type="Proteomes" id="UP000028631">
    <property type="component" value="Unassembled WGS sequence"/>
</dbReference>
<evidence type="ECO:0000259" key="1">
    <source>
        <dbReference type="Pfam" id="PF01850"/>
    </source>
</evidence>
<keyword evidence="3" id="KW-1185">Reference proteome</keyword>
<dbReference type="CDD" id="cd18683">
    <property type="entry name" value="PIN_VapC-like"/>
    <property type="match status" value="1"/>
</dbReference>
<dbReference type="RefSeq" id="WP_032626588.1">
    <property type="nucleotide sequence ID" value="NZ_JPQU01000020.1"/>
</dbReference>
<dbReference type="Gene3D" id="3.40.50.1010">
    <property type="entry name" value="5'-nuclease"/>
    <property type="match status" value="1"/>
</dbReference>
<comment type="caution">
    <text evidence="2">The sequence shown here is derived from an EMBL/GenBank/DDBJ whole genome shotgun (WGS) entry which is preliminary data.</text>
</comment>